<evidence type="ECO:0000313" key="1">
    <source>
        <dbReference type="EMBL" id="EFH81467.1"/>
    </source>
</evidence>
<dbReference type="STRING" id="485913.Krac_2192"/>
<dbReference type="AlphaFoldDB" id="D6U4N7"/>
<dbReference type="EMBL" id="ADVG01000004">
    <property type="protein sequence ID" value="EFH81467.1"/>
    <property type="molecule type" value="Genomic_DNA"/>
</dbReference>
<keyword evidence="2" id="KW-1185">Reference proteome</keyword>
<protein>
    <submittedName>
        <fullName evidence="1">Uncharacterized protein</fullName>
    </submittedName>
</protein>
<reference evidence="1 2" key="1">
    <citation type="journal article" date="2011" name="Stand. Genomic Sci.">
        <title>Non-contiguous finished genome sequence and contextual data of the filamentous soil bacterium Ktedonobacter racemifer type strain (SOSP1-21).</title>
        <authorList>
            <person name="Chang Y.J."/>
            <person name="Land M."/>
            <person name="Hauser L."/>
            <person name="Chertkov O."/>
            <person name="Del Rio T.G."/>
            <person name="Nolan M."/>
            <person name="Copeland A."/>
            <person name="Tice H."/>
            <person name="Cheng J.F."/>
            <person name="Lucas S."/>
            <person name="Han C."/>
            <person name="Goodwin L."/>
            <person name="Pitluck S."/>
            <person name="Ivanova N."/>
            <person name="Ovchinikova G."/>
            <person name="Pati A."/>
            <person name="Chen A."/>
            <person name="Palaniappan K."/>
            <person name="Mavromatis K."/>
            <person name="Liolios K."/>
            <person name="Brettin T."/>
            <person name="Fiebig A."/>
            <person name="Rohde M."/>
            <person name="Abt B."/>
            <person name="Goker M."/>
            <person name="Detter J.C."/>
            <person name="Woyke T."/>
            <person name="Bristow J."/>
            <person name="Eisen J.A."/>
            <person name="Markowitz V."/>
            <person name="Hugenholtz P."/>
            <person name="Kyrpides N.C."/>
            <person name="Klenk H.P."/>
            <person name="Lapidus A."/>
        </authorList>
    </citation>
    <scope>NUCLEOTIDE SEQUENCE [LARGE SCALE GENOMIC DNA]</scope>
    <source>
        <strain evidence="2">DSM 44963</strain>
    </source>
</reference>
<evidence type="ECO:0000313" key="2">
    <source>
        <dbReference type="Proteomes" id="UP000004508"/>
    </source>
</evidence>
<dbReference type="InParanoid" id="D6U4N7"/>
<proteinExistence type="predicted"/>
<accession>D6U4N7</accession>
<gene>
    <name evidence="1" type="ORF">Krac_2192</name>
</gene>
<comment type="caution">
    <text evidence="1">The sequence shown here is derived from an EMBL/GenBank/DDBJ whole genome shotgun (WGS) entry which is preliminary data.</text>
</comment>
<name>D6U4N7_KTERA</name>
<organism evidence="1 2">
    <name type="scientific">Ktedonobacter racemifer DSM 44963</name>
    <dbReference type="NCBI Taxonomy" id="485913"/>
    <lineage>
        <taxon>Bacteria</taxon>
        <taxon>Bacillati</taxon>
        <taxon>Chloroflexota</taxon>
        <taxon>Ktedonobacteria</taxon>
        <taxon>Ktedonobacterales</taxon>
        <taxon>Ktedonobacteraceae</taxon>
        <taxon>Ktedonobacter</taxon>
    </lineage>
</organism>
<dbReference type="Proteomes" id="UP000004508">
    <property type="component" value="Unassembled WGS sequence"/>
</dbReference>
<sequence>MNLIFRSLRKPWEWISRPHVSLLQHQQHALSLDTPLEDESEISLSNMLDDPSTAVPGETMAHQQMRASIGEQLHYTWT</sequence>